<dbReference type="Pfam" id="PF13041">
    <property type="entry name" value="PPR_2"/>
    <property type="match status" value="1"/>
</dbReference>
<evidence type="ECO:0000256" key="2">
    <source>
        <dbReference type="PROSITE-ProRule" id="PRU00708"/>
    </source>
</evidence>
<dbReference type="PANTHER" id="PTHR47939:SF13">
    <property type="entry name" value="OS03G0201400 PROTEIN"/>
    <property type="match status" value="1"/>
</dbReference>
<dbReference type="InterPro" id="IPR011990">
    <property type="entry name" value="TPR-like_helical_dom_sf"/>
</dbReference>
<comment type="caution">
    <text evidence="3">The sequence shown here is derived from an EMBL/GenBank/DDBJ whole genome shotgun (WGS) entry which is preliminary data.</text>
</comment>
<protein>
    <submittedName>
        <fullName evidence="3">2831_t:CDS:1</fullName>
    </submittedName>
</protein>
<feature type="repeat" description="PPR" evidence="2">
    <location>
        <begin position="551"/>
        <end position="585"/>
    </location>
</feature>
<dbReference type="Pfam" id="PF13812">
    <property type="entry name" value="PPR_3"/>
    <property type="match status" value="1"/>
</dbReference>
<dbReference type="PANTHER" id="PTHR47939">
    <property type="entry name" value="MEMBRANE-ASSOCIATED SALT-INDUCIBLE PROTEIN-LIKE"/>
    <property type="match status" value="1"/>
</dbReference>
<dbReference type="EMBL" id="CAJVPV010013142">
    <property type="protein sequence ID" value="CAG8675313.1"/>
    <property type="molecule type" value="Genomic_DNA"/>
</dbReference>
<evidence type="ECO:0000256" key="1">
    <source>
        <dbReference type="ARBA" id="ARBA00022737"/>
    </source>
</evidence>
<keyword evidence="1" id="KW-0677">Repeat</keyword>
<proteinExistence type="predicted"/>
<dbReference type="AlphaFoldDB" id="A0A9N9EFY2"/>
<dbReference type="NCBIfam" id="TIGR00756">
    <property type="entry name" value="PPR"/>
    <property type="match status" value="4"/>
</dbReference>
<dbReference type="Gene3D" id="1.25.40.10">
    <property type="entry name" value="Tetratricopeptide repeat domain"/>
    <property type="match status" value="3"/>
</dbReference>
<dbReference type="InterPro" id="IPR002885">
    <property type="entry name" value="PPR_rpt"/>
</dbReference>
<sequence>MVYNSTATRNGNLRKRNTVHTNVQSLKRINFSQRFYSGRSSSIPRKVVTSKRNTPVSISSSESYERHFHLHASKKNLEAAIAVYIQGLLRGVRLGQDFHSNVRKVILDARDPYLTLKLYNDLLNTNIKFGESMEWNAAKIDNALKRFSPYKVDLAYQTLKKKSKVHNLIYREVVDRLATEFRLVQQAVNCYRDMRSNGYYLDLWTFNRLLNSVCRSDDYDTAWKIVEEMLRVGVKPDIVTFNILLNYQIIRKRWIQVVRIIDMIQDARLYPTESTYHTLTNNKYLSRLNDQEAREFAEVIIRRMSLFKQLEWFASRGDAKMMAKIYKEMIEKGMDREPRTFGIIVQYFFSRQEGDKVKQVYKEMIRLGIKPTSYFYGILVKGFVKMQDMNNANNMYRVMSSESMIGDIDTYNYLLWGYAQNVNLGEIIGLLDDMLLFKIYPNINTISIVMNLFMKLKNVGMARQLFDMLITENYLEPNLYVFNSLVFGYTHIANDLAEATRFLLHNSTTRKIQLKAWTFNIVIKEFISRNNMDAAMSLMRQMEPVHGVEPNVWTFYHMIIGYIRRKQFDQALELLNEMSERRMEPSRRLNNFIMKVRHRLTINLPPAFNYSKSHRKK</sequence>
<dbReference type="InterPro" id="IPR050667">
    <property type="entry name" value="PPR-containing_protein"/>
</dbReference>
<feature type="repeat" description="PPR" evidence="2">
    <location>
        <begin position="337"/>
        <end position="371"/>
    </location>
</feature>
<dbReference type="PROSITE" id="PS51375">
    <property type="entry name" value="PPR"/>
    <property type="match status" value="3"/>
</dbReference>
<feature type="repeat" description="PPR" evidence="2">
    <location>
        <begin position="202"/>
        <end position="236"/>
    </location>
</feature>
<accession>A0A9N9EFY2</accession>
<dbReference type="Proteomes" id="UP000789342">
    <property type="component" value="Unassembled WGS sequence"/>
</dbReference>
<evidence type="ECO:0000313" key="3">
    <source>
        <dbReference type="EMBL" id="CAG8675313.1"/>
    </source>
</evidence>
<evidence type="ECO:0000313" key="4">
    <source>
        <dbReference type="Proteomes" id="UP000789342"/>
    </source>
</evidence>
<reference evidence="3" key="1">
    <citation type="submission" date="2021-06" db="EMBL/GenBank/DDBJ databases">
        <authorList>
            <person name="Kallberg Y."/>
            <person name="Tangrot J."/>
            <person name="Rosling A."/>
        </authorList>
    </citation>
    <scope>NUCLEOTIDE SEQUENCE</scope>
    <source>
        <strain evidence="3">CL551</strain>
    </source>
</reference>
<organism evidence="3 4">
    <name type="scientific">Acaulospora morrowiae</name>
    <dbReference type="NCBI Taxonomy" id="94023"/>
    <lineage>
        <taxon>Eukaryota</taxon>
        <taxon>Fungi</taxon>
        <taxon>Fungi incertae sedis</taxon>
        <taxon>Mucoromycota</taxon>
        <taxon>Glomeromycotina</taxon>
        <taxon>Glomeromycetes</taxon>
        <taxon>Diversisporales</taxon>
        <taxon>Acaulosporaceae</taxon>
        <taxon>Acaulospora</taxon>
    </lineage>
</organism>
<dbReference type="OrthoDB" id="185373at2759"/>
<name>A0A9N9EFY2_9GLOM</name>
<gene>
    <name evidence="3" type="ORF">AMORRO_LOCUS11001</name>
</gene>
<keyword evidence="4" id="KW-1185">Reference proteome</keyword>
<dbReference type="Pfam" id="PF01535">
    <property type="entry name" value="PPR"/>
    <property type="match status" value="2"/>
</dbReference>